<keyword evidence="3" id="KW-1185">Reference proteome</keyword>
<accession>A0A183IJK2</accession>
<protein>
    <submittedName>
        <fullName evidence="4">Transposase</fullName>
    </submittedName>
</protein>
<dbReference type="WBParaSite" id="SBAD_0000396801-mRNA-1">
    <property type="protein sequence ID" value="SBAD_0000396801-mRNA-1"/>
    <property type="gene ID" value="SBAD_0000396801"/>
</dbReference>
<evidence type="ECO:0000313" key="2">
    <source>
        <dbReference type="EMBL" id="VDP02404.1"/>
    </source>
</evidence>
<dbReference type="AlphaFoldDB" id="A0A183IJK2"/>
<dbReference type="Proteomes" id="UP000270296">
    <property type="component" value="Unassembled WGS sequence"/>
</dbReference>
<dbReference type="EMBL" id="UZAM01007955">
    <property type="protein sequence ID" value="VDP02404.1"/>
    <property type="molecule type" value="Genomic_DNA"/>
</dbReference>
<reference evidence="4" key="1">
    <citation type="submission" date="2016-06" db="UniProtKB">
        <authorList>
            <consortium name="WormBaseParasite"/>
        </authorList>
    </citation>
    <scope>IDENTIFICATION</scope>
</reference>
<reference evidence="2 3" key="2">
    <citation type="submission" date="2018-11" db="EMBL/GenBank/DDBJ databases">
        <authorList>
            <consortium name="Pathogen Informatics"/>
        </authorList>
    </citation>
    <scope>NUCLEOTIDE SEQUENCE [LARGE SCALE GENOMIC DNA]</scope>
</reference>
<gene>
    <name evidence="2" type="ORF">SBAD_LOCUS3798</name>
</gene>
<sequence>MRKKLRDECDEYGRTKLRCGKALKKNGTAAAENAGSGCNKGRKNKDRRSVLHESDLHEVLQNPVLFSGAG</sequence>
<evidence type="ECO:0000313" key="4">
    <source>
        <dbReference type="WBParaSite" id="SBAD_0000396801-mRNA-1"/>
    </source>
</evidence>
<name>A0A183IJK2_9BILA</name>
<evidence type="ECO:0000256" key="1">
    <source>
        <dbReference type="SAM" id="MobiDB-lite"/>
    </source>
</evidence>
<proteinExistence type="predicted"/>
<organism evidence="4">
    <name type="scientific">Soboliphyme baturini</name>
    <dbReference type="NCBI Taxonomy" id="241478"/>
    <lineage>
        <taxon>Eukaryota</taxon>
        <taxon>Metazoa</taxon>
        <taxon>Ecdysozoa</taxon>
        <taxon>Nematoda</taxon>
        <taxon>Enoplea</taxon>
        <taxon>Dorylaimia</taxon>
        <taxon>Dioctophymatida</taxon>
        <taxon>Dioctophymatoidea</taxon>
        <taxon>Soboliphymatidae</taxon>
        <taxon>Soboliphyme</taxon>
    </lineage>
</organism>
<feature type="region of interest" description="Disordered" evidence="1">
    <location>
        <begin position="29"/>
        <end position="55"/>
    </location>
</feature>
<evidence type="ECO:0000313" key="3">
    <source>
        <dbReference type="Proteomes" id="UP000270296"/>
    </source>
</evidence>